<organism evidence="1 2">
    <name type="scientific">Candidatus Wildermuthbacteria bacterium RIFCSPHIGHO2_02_FULL_45_25</name>
    <dbReference type="NCBI Taxonomy" id="1802450"/>
    <lineage>
        <taxon>Bacteria</taxon>
        <taxon>Candidatus Wildermuthiibacteriota</taxon>
    </lineage>
</organism>
<comment type="caution">
    <text evidence="1">The sequence shown here is derived from an EMBL/GenBank/DDBJ whole genome shotgun (WGS) entry which is preliminary data.</text>
</comment>
<protein>
    <submittedName>
        <fullName evidence="1">Uncharacterized protein</fullName>
    </submittedName>
</protein>
<sequence length="71" mass="7968">MICVLPSSIWIVFDKKEPASESQAGFLFTDDRKGIYPIARQGRLEGSVAGQRCLRYAAEADSLMRRMFLGI</sequence>
<accession>A0A1G2R5B8</accession>
<dbReference type="AlphaFoldDB" id="A0A1G2R5B8"/>
<dbReference type="Proteomes" id="UP000178092">
    <property type="component" value="Unassembled WGS sequence"/>
</dbReference>
<name>A0A1G2R5B8_9BACT</name>
<reference evidence="1 2" key="1">
    <citation type="journal article" date="2016" name="Nat. Commun.">
        <title>Thousands of microbial genomes shed light on interconnected biogeochemical processes in an aquifer system.</title>
        <authorList>
            <person name="Anantharaman K."/>
            <person name="Brown C.T."/>
            <person name="Hug L.A."/>
            <person name="Sharon I."/>
            <person name="Castelle C.J."/>
            <person name="Probst A.J."/>
            <person name="Thomas B.C."/>
            <person name="Singh A."/>
            <person name="Wilkins M.J."/>
            <person name="Karaoz U."/>
            <person name="Brodie E.L."/>
            <person name="Williams K.H."/>
            <person name="Hubbard S.S."/>
            <person name="Banfield J.F."/>
        </authorList>
    </citation>
    <scope>NUCLEOTIDE SEQUENCE [LARGE SCALE GENOMIC DNA]</scope>
</reference>
<gene>
    <name evidence="1" type="ORF">A3C04_01030</name>
</gene>
<dbReference type="EMBL" id="MHTV01000013">
    <property type="protein sequence ID" value="OHA67291.1"/>
    <property type="molecule type" value="Genomic_DNA"/>
</dbReference>
<evidence type="ECO:0000313" key="2">
    <source>
        <dbReference type="Proteomes" id="UP000178092"/>
    </source>
</evidence>
<evidence type="ECO:0000313" key="1">
    <source>
        <dbReference type="EMBL" id="OHA67291.1"/>
    </source>
</evidence>
<proteinExistence type="predicted"/>